<feature type="domain" description="Zinc-finger" evidence="6">
    <location>
        <begin position="250"/>
        <end position="306"/>
    </location>
</feature>
<dbReference type="CDD" id="cd22343">
    <property type="entry name" value="PDDEXK_lambda_exonuclease-like"/>
    <property type="match status" value="1"/>
</dbReference>
<dbReference type="InterPro" id="IPR013083">
    <property type="entry name" value="Znf_RING/FYVE/PHD"/>
</dbReference>
<comment type="subcellular location">
    <subcellularLocation>
        <location evidence="1">Nucleus</location>
    </subcellularLocation>
</comment>
<dbReference type="Pfam" id="PF10497">
    <property type="entry name" value="zf-4CXXC_R1"/>
    <property type="match status" value="1"/>
</dbReference>
<keyword evidence="4" id="KW-0539">Nucleus</keyword>
<dbReference type="PANTHER" id="PTHR47526:SF4">
    <property type="entry name" value="SWIM-TYPE DOMAIN-CONTAINING PROTEIN"/>
    <property type="match status" value="1"/>
</dbReference>
<evidence type="ECO:0000259" key="5">
    <source>
        <dbReference type="Pfam" id="PF09588"/>
    </source>
</evidence>
<dbReference type="OMA" id="GLTHETE"/>
<keyword evidence="8" id="KW-1185">Reference proteome</keyword>
<dbReference type="GO" id="GO:0005634">
    <property type="term" value="C:nucleus"/>
    <property type="evidence" value="ECO:0007669"/>
    <property type="project" value="UniProtKB-SubCell"/>
</dbReference>
<evidence type="ECO:0000256" key="1">
    <source>
        <dbReference type="ARBA" id="ARBA00004123"/>
    </source>
</evidence>
<accession>A0A913ZCI2</accession>
<dbReference type="GO" id="GO:0006281">
    <property type="term" value="P:DNA repair"/>
    <property type="evidence" value="ECO:0007669"/>
    <property type="project" value="UniProtKB-ARBA"/>
</dbReference>
<dbReference type="GeneID" id="119722624"/>
<dbReference type="AlphaFoldDB" id="A0A913ZCI2"/>
<dbReference type="InterPro" id="IPR019080">
    <property type="entry name" value="YqaJ_viral_recombinase"/>
</dbReference>
<dbReference type="InterPro" id="IPR018866">
    <property type="entry name" value="Znf-4CXXC_R1"/>
</dbReference>
<dbReference type="EnsemblMetazoa" id="XM_038192823.1">
    <property type="protein sequence ID" value="XP_038048751.1"/>
    <property type="gene ID" value="LOC119722624"/>
</dbReference>
<dbReference type="RefSeq" id="XP_038048751.1">
    <property type="nucleotide sequence ID" value="XM_038192823.1"/>
</dbReference>
<evidence type="ECO:0000256" key="2">
    <source>
        <dbReference type="ARBA" id="ARBA00023015"/>
    </source>
</evidence>
<evidence type="ECO:0000256" key="3">
    <source>
        <dbReference type="ARBA" id="ARBA00023163"/>
    </source>
</evidence>
<evidence type="ECO:0000256" key="4">
    <source>
        <dbReference type="ARBA" id="ARBA00023242"/>
    </source>
</evidence>
<dbReference type="Pfam" id="PF09588">
    <property type="entry name" value="YqaJ"/>
    <property type="match status" value="1"/>
</dbReference>
<evidence type="ECO:0000313" key="7">
    <source>
        <dbReference type="EnsemblMetazoa" id="XP_038048751.1"/>
    </source>
</evidence>
<dbReference type="OrthoDB" id="7753208at2759"/>
<dbReference type="Gene3D" id="3.90.320.10">
    <property type="match status" value="1"/>
</dbReference>
<keyword evidence="3" id="KW-0804">Transcription</keyword>
<feature type="domain" description="YqaJ viral recombinase" evidence="5">
    <location>
        <begin position="27"/>
        <end position="185"/>
    </location>
</feature>
<reference evidence="7" key="1">
    <citation type="submission" date="2022-11" db="UniProtKB">
        <authorList>
            <consortium name="EnsemblMetazoa"/>
        </authorList>
    </citation>
    <scope>IDENTIFICATION</scope>
</reference>
<dbReference type="SUPFAM" id="SSF57903">
    <property type="entry name" value="FYVE/PHD zinc finger"/>
    <property type="match status" value="1"/>
</dbReference>
<sequence length="316" mass="35833">MSSFKIPEKQASRDEELTRDQGNSKLWYSFRAGRITASMLKAACHSDPRMPSKSLINTICYPEAVKLSTKATEYGLTHETEVLCKYKDNMEQGHSDFIIRKSGFVIHPEVPYLGASPDSIVSCSCCGHGSSEVKCPFSKTDMMIQDAIISDDGFCLEISDNGHPKLKTSHAFYYQVQFQIFCTNTEYCDFVVWTGKDLHWERILQDQDFLEVCMQRAHSFLLLAVLPELLARFYSSPATTAVSAQNGDTMCYCHSSRDTATKEVMTCSYKKCPYGIFNKKCLRFTSLNLTEHQQKLKNWYCPHCVQLGVSKGVNEE</sequence>
<evidence type="ECO:0000259" key="6">
    <source>
        <dbReference type="Pfam" id="PF10497"/>
    </source>
</evidence>
<proteinExistence type="predicted"/>
<dbReference type="Proteomes" id="UP000887568">
    <property type="component" value="Unplaced"/>
</dbReference>
<name>A0A913ZCI2_PATMI</name>
<dbReference type="Gene3D" id="3.30.40.10">
    <property type="entry name" value="Zinc/RING finger domain, C3HC4 (zinc finger)"/>
    <property type="match status" value="1"/>
</dbReference>
<protein>
    <recommendedName>
        <fullName evidence="9">YqaJ viral recombinase domain-containing protein</fullName>
    </recommendedName>
</protein>
<evidence type="ECO:0000313" key="8">
    <source>
        <dbReference type="Proteomes" id="UP000887568"/>
    </source>
</evidence>
<dbReference type="InterPro" id="IPR011011">
    <property type="entry name" value="Znf_FYVE_PHD"/>
</dbReference>
<dbReference type="InterPro" id="IPR011335">
    <property type="entry name" value="Restrct_endonuc-II-like"/>
</dbReference>
<dbReference type="PANTHER" id="PTHR47526">
    <property type="entry name" value="ATP-DEPENDENT DNA HELICASE"/>
    <property type="match status" value="1"/>
</dbReference>
<dbReference type="InterPro" id="IPR011604">
    <property type="entry name" value="PDDEXK-like_dom_sf"/>
</dbReference>
<dbReference type="SUPFAM" id="SSF52980">
    <property type="entry name" value="Restriction endonuclease-like"/>
    <property type="match status" value="1"/>
</dbReference>
<organism evidence="7 8">
    <name type="scientific">Patiria miniata</name>
    <name type="common">Bat star</name>
    <name type="synonym">Asterina miniata</name>
    <dbReference type="NCBI Taxonomy" id="46514"/>
    <lineage>
        <taxon>Eukaryota</taxon>
        <taxon>Metazoa</taxon>
        <taxon>Echinodermata</taxon>
        <taxon>Eleutherozoa</taxon>
        <taxon>Asterozoa</taxon>
        <taxon>Asteroidea</taxon>
        <taxon>Valvatacea</taxon>
        <taxon>Valvatida</taxon>
        <taxon>Asterinidae</taxon>
        <taxon>Patiria</taxon>
    </lineage>
</organism>
<keyword evidence="2" id="KW-0805">Transcription regulation</keyword>
<evidence type="ECO:0008006" key="9">
    <source>
        <dbReference type="Google" id="ProtNLM"/>
    </source>
</evidence>